<reference evidence="1 2" key="1">
    <citation type="submission" date="2014-11" db="EMBL/GenBank/DDBJ databases">
        <title>Complete genome sequence and analysis of Lactobacillus hokkaidonensis LOOC260T.</title>
        <authorList>
            <person name="Tanizawa Y."/>
            <person name="Tohno M."/>
            <person name="Kaminuma E."/>
            <person name="Nakamura Y."/>
            <person name="Arita M."/>
        </authorList>
    </citation>
    <scope>NUCLEOTIDE SEQUENCE [LARGE SCALE GENOMIC DNA]</scope>
    <source>
        <strain evidence="1 2">LOOC260</strain>
    </source>
</reference>
<gene>
    <name evidence="1" type="ORF">LOOC260_109640</name>
</gene>
<accession>A0A0A1GX35</accession>
<dbReference type="Proteomes" id="UP000031620">
    <property type="component" value="Chromosome"/>
</dbReference>
<dbReference type="STRING" id="1291742.LOOC260_109640"/>
<dbReference type="KEGG" id="lho:LOOC260_109640"/>
<dbReference type="HOGENOM" id="CLU_3185111_0_0_9"/>
<protein>
    <submittedName>
        <fullName evidence="1">Uncharacterized protein</fullName>
    </submittedName>
</protein>
<organism evidence="1 2">
    <name type="scientific">Paucilactobacillus hokkaidonensis JCM 18461</name>
    <dbReference type="NCBI Taxonomy" id="1291742"/>
    <lineage>
        <taxon>Bacteria</taxon>
        <taxon>Bacillati</taxon>
        <taxon>Bacillota</taxon>
        <taxon>Bacilli</taxon>
        <taxon>Lactobacillales</taxon>
        <taxon>Lactobacillaceae</taxon>
        <taxon>Paucilactobacillus</taxon>
    </lineage>
</organism>
<sequence>MDHEVNSYVIVIDTQPRVVFLDKQKATDYADKYKGTVEVVKLRIGG</sequence>
<evidence type="ECO:0000313" key="1">
    <source>
        <dbReference type="EMBL" id="BAP85503.1"/>
    </source>
</evidence>
<evidence type="ECO:0000313" key="2">
    <source>
        <dbReference type="Proteomes" id="UP000031620"/>
    </source>
</evidence>
<name>A0A0A1GX35_9LACO</name>
<dbReference type="RefSeq" id="WP_156406661.1">
    <property type="nucleotide sequence ID" value="NZ_AP014680.1"/>
</dbReference>
<proteinExistence type="predicted"/>
<dbReference type="EMBL" id="AP014680">
    <property type="protein sequence ID" value="BAP85503.1"/>
    <property type="molecule type" value="Genomic_DNA"/>
</dbReference>
<dbReference type="AlphaFoldDB" id="A0A0A1GX35"/>